<proteinExistence type="predicted"/>
<comment type="caution">
    <text evidence="1">The sequence shown here is derived from an EMBL/GenBank/DDBJ whole genome shotgun (WGS) entry which is preliminary data.</text>
</comment>
<name>A0ABR9G013_9GAMM</name>
<protein>
    <submittedName>
        <fullName evidence="1">Uncharacterized protein</fullName>
    </submittedName>
</protein>
<dbReference type="RefSeq" id="WP_192538744.1">
    <property type="nucleotide sequence ID" value="NZ_RRZB01000029.1"/>
</dbReference>
<evidence type="ECO:0000313" key="1">
    <source>
        <dbReference type="EMBL" id="MBE0464227.1"/>
    </source>
</evidence>
<sequence length="121" mass="13518">MKSKDDKKTSAEVFSKNEDIKFKLDIKISERGWEICVKTFLQPSCDSEANIMVWVDGRALTVKVDDAGNWVATGKISSALDRLHNKALLVIKTGSHSKSIAHWDYISLPARELVEGLADEK</sequence>
<keyword evidence="2" id="KW-1185">Reference proteome</keyword>
<dbReference type="EMBL" id="RRZB01000029">
    <property type="protein sequence ID" value="MBE0464227.1"/>
    <property type="molecule type" value="Genomic_DNA"/>
</dbReference>
<evidence type="ECO:0000313" key="2">
    <source>
        <dbReference type="Proteomes" id="UP001645038"/>
    </source>
</evidence>
<organism evidence="1 2">
    <name type="scientific">Halomonas colorata</name>
    <dbReference type="NCBI Taxonomy" id="2742615"/>
    <lineage>
        <taxon>Bacteria</taxon>
        <taxon>Pseudomonadati</taxon>
        <taxon>Pseudomonadota</taxon>
        <taxon>Gammaproteobacteria</taxon>
        <taxon>Oceanospirillales</taxon>
        <taxon>Halomonadaceae</taxon>
        <taxon>Halomonas</taxon>
    </lineage>
</organism>
<gene>
    <name evidence="1" type="ORF">EI547_12290</name>
</gene>
<accession>A0ABR9G013</accession>
<reference evidence="1 2" key="1">
    <citation type="submission" date="2020-07" db="EMBL/GenBank/DDBJ databases">
        <title>Halophilic bacteria isolated from french cheeses.</title>
        <authorList>
            <person name="Kothe C.I."/>
            <person name="Farah-Kraiem B."/>
            <person name="Renault P."/>
            <person name="Dridi B."/>
        </authorList>
    </citation>
    <scope>NUCLEOTIDE SEQUENCE [LARGE SCALE GENOMIC DNA]</scope>
    <source>
        <strain evidence="1 2">FME20</strain>
    </source>
</reference>
<dbReference type="Proteomes" id="UP001645038">
    <property type="component" value="Unassembled WGS sequence"/>
</dbReference>